<proteinExistence type="predicted"/>
<sequence length="99" mass="10729">MCRTPTGSNDGCAAAELRAIYLQNRLLIQDSGVSTDELKFMMNSRFELISGPTARRGSPSVRPVTLAVQDVSVTDAVQFLHLSLTTVQQLVATETLCSQ</sequence>
<gene>
    <name evidence="1" type="ORF">HW555_009473</name>
</gene>
<organism evidence="1 2">
    <name type="scientific">Spodoptera exigua</name>
    <name type="common">Beet armyworm</name>
    <name type="synonym">Noctua fulgens</name>
    <dbReference type="NCBI Taxonomy" id="7107"/>
    <lineage>
        <taxon>Eukaryota</taxon>
        <taxon>Metazoa</taxon>
        <taxon>Ecdysozoa</taxon>
        <taxon>Arthropoda</taxon>
        <taxon>Hexapoda</taxon>
        <taxon>Insecta</taxon>
        <taxon>Pterygota</taxon>
        <taxon>Neoptera</taxon>
        <taxon>Endopterygota</taxon>
        <taxon>Lepidoptera</taxon>
        <taxon>Glossata</taxon>
        <taxon>Ditrysia</taxon>
        <taxon>Noctuoidea</taxon>
        <taxon>Noctuidae</taxon>
        <taxon>Amphipyrinae</taxon>
        <taxon>Spodoptera</taxon>
    </lineage>
</organism>
<dbReference type="EMBL" id="JACKWZ010000210">
    <property type="protein sequence ID" value="KAF9411868.1"/>
    <property type="molecule type" value="Genomic_DNA"/>
</dbReference>
<comment type="caution">
    <text evidence="1">The sequence shown here is derived from an EMBL/GenBank/DDBJ whole genome shotgun (WGS) entry which is preliminary data.</text>
</comment>
<protein>
    <submittedName>
        <fullName evidence="1">Uncharacterized protein</fullName>
    </submittedName>
</protein>
<reference evidence="1" key="1">
    <citation type="submission" date="2020-08" db="EMBL/GenBank/DDBJ databases">
        <title>Spodoptera exigua strain:BAW_Kor-Di-RS1 Genome sequencing and assembly.</title>
        <authorList>
            <person name="Kim J."/>
            <person name="Nam H.Y."/>
            <person name="Kwon M."/>
            <person name="Choi J.H."/>
            <person name="Cho S.R."/>
            <person name="Kim G.-H."/>
        </authorList>
    </citation>
    <scope>NUCLEOTIDE SEQUENCE</scope>
    <source>
        <strain evidence="1">BAW_Kor-Di-RS1</strain>
        <tissue evidence="1">Whole-body</tissue>
    </source>
</reference>
<accession>A0A835G8W5</accession>
<keyword evidence="2" id="KW-1185">Reference proteome</keyword>
<dbReference type="Proteomes" id="UP000648187">
    <property type="component" value="Unassembled WGS sequence"/>
</dbReference>
<dbReference type="AlphaFoldDB" id="A0A835G8W5"/>
<evidence type="ECO:0000313" key="1">
    <source>
        <dbReference type="EMBL" id="KAF9411868.1"/>
    </source>
</evidence>
<name>A0A835G8W5_SPOEX</name>
<evidence type="ECO:0000313" key="2">
    <source>
        <dbReference type="Proteomes" id="UP000648187"/>
    </source>
</evidence>